<dbReference type="AlphaFoldDB" id="A0AA38S748"/>
<evidence type="ECO:0000256" key="3">
    <source>
        <dbReference type="ARBA" id="ARBA00023274"/>
    </source>
</evidence>
<dbReference type="FunFam" id="3.90.470.10:FF:000017">
    <property type="entry name" value="54S ribosomal protein L22, mitochondrial"/>
    <property type="match status" value="1"/>
</dbReference>
<dbReference type="Proteomes" id="UP001174691">
    <property type="component" value="Unassembled WGS sequence"/>
</dbReference>
<proteinExistence type="inferred from homology"/>
<name>A0AA38S748_9PEZI</name>
<dbReference type="PANTHER" id="PTHR13501">
    <property type="entry name" value="CHLOROPLAST 50S RIBOSOMAL PROTEIN L22-RELATED"/>
    <property type="match status" value="1"/>
</dbReference>
<evidence type="ECO:0000256" key="5">
    <source>
        <dbReference type="SAM" id="MobiDB-lite"/>
    </source>
</evidence>
<keyword evidence="7" id="KW-1185">Reference proteome</keyword>
<accession>A0AA38S748</accession>
<gene>
    <name evidence="6" type="ORF">NKR19_g1581</name>
</gene>
<dbReference type="Gene3D" id="3.90.470.10">
    <property type="entry name" value="Ribosomal protein L22/L17"/>
    <property type="match status" value="1"/>
</dbReference>
<dbReference type="Pfam" id="PF00237">
    <property type="entry name" value="Ribosomal_L22"/>
    <property type="match status" value="1"/>
</dbReference>
<evidence type="ECO:0000256" key="1">
    <source>
        <dbReference type="ARBA" id="ARBA00009451"/>
    </source>
</evidence>
<sequence length="355" mass="40108">MPTTRRLLQSAASLSSTSPSPSTRAAILALQSLTISTPSHLPITQRRSAWFSFGRKKTSAAAAADDVASTVVKELEPRTKDRLANQLRGGRVESDSIFSDELAESDKKSAQAKAEADAESVAGGGLNRDREVLARAVDPDPRSRVRWERKMVVRHVVKATDPFSKESRQARIRRTEKELHEKSPWLATSVKKLVHLSRQIAGKSVDEALVQMRYSKKKMAKEIAYQIELARDRAIVERGMGLGAVVKGQEGEGRNVVEKIQTKDGKHIEVEDPTKLYIAQSWVERGPWRGYRKSPRARGRMDILKKPSTSISVLLKEQKTLIREHKEREEKKYRQGPWVHLPDRPITAQRQHYSW</sequence>
<dbReference type="GO" id="GO:0006412">
    <property type="term" value="P:translation"/>
    <property type="evidence" value="ECO:0007669"/>
    <property type="project" value="InterPro"/>
</dbReference>
<dbReference type="InterPro" id="IPR001063">
    <property type="entry name" value="Ribosomal_uL22"/>
</dbReference>
<feature type="region of interest" description="Disordered" evidence="5">
    <location>
        <begin position="1"/>
        <end position="21"/>
    </location>
</feature>
<comment type="caution">
    <text evidence="6">The sequence shown here is derived from an EMBL/GenBank/DDBJ whole genome shotgun (WGS) entry which is preliminary data.</text>
</comment>
<dbReference type="SUPFAM" id="SSF54843">
    <property type="entry name" value="Ribosomal protein L22"/>
    <property type="match status" value="1"/>
</dbReference>
<evidence type="ECO:0000313" key="6">
    <source>
        <dbReference type="EMBL" id="KAJ9162108.1"/>
    </source>
</evidence>
<evidence type="ECO:0000256" key="4">
    <source>
        <dbReference type="RuleBase" id="RU004005"/>
    </source>
</evidence>
<keyword evidence="2 4" id="KW-0689">Ribosomal protein</keyword>
<protein>
    <submittedName>
        <fullName evidence="6">Ribosomal protein L22</fullName>
    </submittedName>
</protein>
<dbReference type="GO" id="GO:0015934">
    <property type="term" value="C:large ribosomal subunit"/>
    <property type="evidence" value="ECO:0007669"/>
    <property type="project" value="InterPro"/>
</dbReference>
<feature type="region of interest" description="Disordered" evidence="5">
    <location>
        <begin position="98"/>
        <end position="123"/>
    </location>
</feature>
<dbReference type="InterPro" id="IPR036394">
    <property type="entry name" value="Ribosomal_uL22_sf"/>
</dbReference>
<dbReference type="PANTHER" id="PTHR13501:SF10">
    <property type="entry name" value="LARGE RIBOSOMAL SUBUNIT PROTEIN UL22M"/>
    <property type="match status" value="1"/>
</dbReference>
<dbReference type="GO" id="GO:0003735">
    <property type="term" value="F:structural constituent of ribosome"/>
    <property type="evidence" value="ECO:0007669"/>
    <property type="project" value="InterPro"/>
</dbReference>
<organism evidence="6 7">
    <name type="scientific">Coniochaeta hoffmannii</name>
    <dbReference type="NCBI Taxonomy" id="91930"/>
    <lineage>
        <taxon>Eukaryota</taxon>
        <taxon>Fungi</taxon>
        <taxon>Dikarya</taxon>
        <taxon>Ascomycota</taxon>
        <taxon>Pezizomycotina</taxon>
        <taxon>Sordariomycetes</taxon>
        <taxon>Sordariomycetidae</taxon>
        <taxon>Coniochaetales</taxon>
        <taxon>Coniochaetaceae</taxon>
        <taxon>Coniochaeta</taxon>
    </lineage>
</organism>
<dbReference type="EMBL" id="JANBVN010000015">
    <property type="protein sequence ID" value="KAJ9162108.1"/>
    <property type="molecule type" value="Genomic_DNA"/>
</dbReference>
<keyword evidence="3 4" id="KW-0687">Ribonucleoprotein</keyword>
<dbReference type="CDD" id="cd00336">
    <property type="entry name" value="Ribosomal_L22"/>
    <property type="match status" value="1"/>
</dbReference>
<reference evidence="6" key="1">
    <citation type="submission" date="2022-07" db="EMBL/GenBank/DDBJ databases">
        <title>Fungi with potential for degradation of polypropylene.</title>
        <authorList>
            <person name="Gostincar C."/>
        </authorList>
    </citation>
    <scope>NUCLEOTIDE SEQUENCE</scope>
    <source>
        <strain evidence="6">EXF-13287</strain>
    </source>
</reference>
<evidence type="ECO:0000313" key="7">
    <source>
        <dbReference type="Proteomes" id="UP001174691"/>
    </source>
</evidence>
<evidence type="ECO:0000256" key="2">
    <source>
        <dbReference type="ARBA" id="ARBA00022980"/>
    </source>
</evidence>
<comment type="similarity">
    <text evidence="1 4">Belongs to the universal ribosomal protein uL22 family.</text>
</comment>
<dbReference type="InterPro" id="IPR047867">
    <property type="entry name" value="Ribosomal_uL22_bac/org-type"/>
</dbReference>